<gene>
    <name evidence="1" type="ORF">GBAR_LOCUS4571</name>
</gene>
<dbReference type="EMBL" id="CASHTH010000662">
    <property type="protein sequence ID" value="CAI8006148.1"/>
    <property type="molecule type" value="Genomic_DNA"/>
</dbReference>
<accession>A0AA35R7A1</accession>
<organism evidence="1 2">
    <name type="scientific">Geodia barretti</name>
    <name type="common">Barrett's horny sponge</name>
    <dbReference type="NCBI Taxonomy" id="519541"/>
    <lineage>
        <taxon>Eukaryota</taxon>
        <taxon>Metazoa</taxon>
        <taxon>Porifera</taxon>
        <taxon>Demospongiae</taxon>
        <taxon>Heteroscleromorpha</taxon>
        <taxon>Tetractinellida</taxon>
        <taxon>Astrophorina</taxon>
        <taxon>Geodiidae</taxon>
        <taxon>Geodia</taxon>
    </lineage>
</organism>
<evidence type="ECO:0000313" key="1">
    <source>
        <dbReference type="EMBL" id="CAI8006148.1"/>
    </source>
</evidence>
<proteinExistence type="predicted"/>
<dbReference type="AlphaFoldDB" id="A0AA35R7A1"/>
<name>A0AA35R7A1_GEOBA</name>
<protein>
    <submittedName>
        <fullName evidence="1">Uncharacterized protein</fullName>
    </submittedName>
</protein>
<reference evidence="1" key="1">
    <citation type="submission" date="2023-03" db="EMBL/GenBank/DDBJ databases">
        <authorList>
            <person name="Steffen K."/>
            <person name="Cardenas P."/>
        </authorList>
    </citation>
    <scope>NUCLEOTIDE SEQUENCE</scope>
</reference>
<keyword evidence="2" id="KW-1185">Reference proteome</keyword>
<dbReference type="Proteomes" id="UP001174909">
    <property type="component" value="Unassembled WGS sequence"/>
</dbReference>
<feature type="non-terminal residue" evidence="1">
    <location>
        <position position="1"/>
    </location>
</feature>
<evidence type="ECO:0000313" key="2">
    <source>
        <dbReference type="Proteomes" id="UP001174909"/>
    </source>
</evidence>
<comment type="caution">
    <text evidence="1">The sequence shown here is derived from an EMBL/GenBank/DDBJ whole genome shotgun (WGS) entry which is preliminary data.</text>
</comment>
<sequence>KIRKYSNILETKVLNRDKLRHRRRGEGRDR</sequence>